<protein>
    <recommendedName>
        <fullName evidence="1">Carrier domain-containing protein</fullName>
    </recommendedName>
</protein>
<dbReference type="AlphaFoldDB" id="H1DLD9"/>
<dbReference type="Gene3D" id="1.10.1200.10">
    <property type="entry name" value="ACP-like"/>
    <property type="match status" value="1"/>
</dbReference>
<evidence type="ECO:0000313" key="2">
    <source>
        <dbReference type="EMBL" id="EHP44967.1"/>
    </source>
</evidence>
<dbReference type="EMBL" id="ADMC01000038">
    <property type="protein sequence ID" value="EHP44967.1"/>
    <property type="molecule type" value="Genomic_DNA"/>
</dbReference>
<evidence type="ECO:0000259" key="1">
    <source>
        <dbReference type="PROSITE" id="PS50075"/>
    </source>
</evidence>
<dbReference type="Proteomes" id="UP000004892">
    <property type="component" value="Unassembled WGS sequence"/>
</dbReference>
<dbReference type="eggNOG" id="COG0236">
    <property type="taxonomic scope" value="Bacteria"/>
</dbReference>
<comment type="caution">
    <text evidence="2">The sequence shown here is derived from an EMBL/GenBank/DDBJ whole genome shotgun (WGS) entry which is preliminary data.</text>
</comment>
<sequence>MTLQNFITLFAEQFDDTEMDLFTPQTNFKQLDEWSSLVALSVISMVDEEFDKQLTGAELRNANTIEELYRIIESK</sequence>
<gene>
    <name evidence="2" type="ORF">HMPREF9449_03075</name>
</gene>
<dbReference type="STRING" id="742817.HMPREF9449_03075"/>
<name>H1DLD9_9BACT</name>
<dbReference type="SUPFAM" id="SSF47336">
    <property type="entry name" value="ACP-like"/>
    <property type="match status" value="1"/>
</dbReference>
<keyword evidence="3" id="KW-1185">Reference proteome</keyword>
<dbReference type="RefSeq" id="WP_009138217.1">
    <property type="nucleotide sequence ID" value="NZ_JH594600.1"/>
</dbReference>
<dbReference type="GeneID" id="98070590"/>
<dbReference type="PROSITE" id="PS50075">
    <property type="entry name" value="CARRIER"/>
    <property type="match status" value="1"/>
</dbReference>
<reference evidence="2 3" key="1">
    <citation type="submission" date="2012-01" db="EMBL/GenBank/DDBJ databases">
        <title>The Genome Sequence of Odoribacter laneus YIT 12061.</title>
        <authorList>
            <consortium name="The Broad Institute Genome Sequencing Platform"/>
            <person name="Earl A."/>
            <person name="Ward D."/>
            <person name="Feldgarden M."/>
            <person name="Gevers D."/>
            <person name="Morotomi M."/>
            <person name="Young S.K."/>
            <person name="Zeng Q."/>
            <person name="Gargeya S."/>
            <person name="Fitzgerald M."/>
            <person name="Haas B."/>
            <person name="Abouelleil A."/>
            <person name="Alvarado L."/>
            <person name="Arachchi H.M."/>
            <person name="Berlin A."/>
            <person name="Chapman S.B."/>
            <person name="Gearin G."/>
            <person name="Goldberg J."/>
            <person name="Griggs A."/>
            <person name="Gujja S."/>
            <person name="Hansen M."/>
            <person name="Heiman D."/>
            <person name="Howarth C."/>
            <person name="Larimer J."/>
            <person name="Lui A."/>
            <person name="MacDonald P.J.P."/>
            <person name="McCowen C."/>
            <person name="Montmayeur A."/>
            <person name="Murphy C."/>
            <person name="Neiman D."/>
            <person name="Pearson M."/>
            <person name="Priest M."/>
            <person name="Roberts A."/>
            <person name="Saif S."/>
            <person name="Shea T."/>
            <person name="Sisk P."/>
            <person name="Stolte C."/>
            <person name="Sykes S."/>
            <person name="Wortman J."/>
            <person name="Nusbaum C."/>
            <person name="Birren B."/>
        </authorList>
    </citation>
    <scope>NUCLEOTIDE SEQUENCE [LARGE SCALE GENOMIC DNA]</scope>
    <source>
        <strain evidence="2 3">YIT 12061</strain>
    </source>
</reference>
<proteinExistence type="predicted"/>
<feature type="domain" description="Carrier" evidence="1">
    <location>
        <begin position="1"/>
        <end position="75"/>
    </location>
</feature>
<dbReference type="InterPro" id="IPR009081">
    <property type="entry name" value="PP-bd_ACP"/>
</dbReference>
<evidence type="ECO:0000313" key="3">
    <source>
        <dbReference type="Proteomes" id="UP000004892"/>
    </source>
</evidence>
<dbReference type="PATRIC" id="fig|742817.3.peg.3281"/>
<dbReference type="InterPro" id="IPR036736">
    <property type="entry name" value="ACP-like_sf"/>
</dbReference>
<dbReference type="Pfam" id="PF00550">
    <property type="entry name" value="PP-binding"/>
    <property type="match status" value="1"/>
</dbReference>
<organism evidence="2 3">
    <name type="scientific">Odoribacter laneus YIT 12061</name>
    <dbReference type="NCBI Taxonomy" id="742817"/>
    <lineage>
        <taxon>Bacteria</taxon>
        <taxon>Pseudomonadati</taxon>
        <taxon>Bacteroidota</taxon>
        <taxon>Bacteroidia</taxon>
        <taxon>Bacteroidales</taxon>
        <taxon>Odoribacteraceae</taxon>
        <taxon>Odoribacter</taxon>
    </lineage>
</organism>
<accession>H1DLD9</accession>
<dbReference type="HOGENOM" id="CLU_108696_20_5_10"/>